<keyword evidence="2" id="KW-1185">Reference proteome</keyword>
<reference evidence="1" key="1">
    <citation type="submission" date="2019-04" db="EMBL/GenBank/DDBJ databases">
        <title>Microbes associate with the intestines of laboratory mice.</title>
        <authorList>
            <person name="Navarre W."/>
            <person name="Wong E."/>
            <person name="Huang K."/>
            <person name="Tropini C."/>
            <person name="Ng K."/>
            <person name="Yu B."/>
        </authorList>
    </citation>
    <scope>NUCLEOTIDE SEQUENCE</scope>
    <source>
        <strain evidence="1">NM72_1-8</strain>
    </source>
</reference>
<proteinExistence type="predicted"/>
<dbReference type="EMBL" id="SRZB01000021">
    <property type="protein sequence ID" value="TGX98120.1"/>
    <property type="molecule type" value="Genomic_DNA"/>
</dbReference>
<name>A0AC61QYZ7_9FIRM</name>
<evidence type="ECO:0000313" key="2">
    <source>
        <dbReference type="Proteomes" id="UP000307720"/>
    </source>
</evidence>
<sequence length="200" mass="21884">MKNYKKLFILTCASLLCTAMLNGCKAAPENETSAGTQAESQIQPATEKLTETQAVTETQKQTETIKQTETSTEAPDTEPGSDSASDEKDRYFYDEAGNRIHVSLNSDEEWADENGKTYTFLEHDILDNEGTLYYYDPPEARSSTGVNGTDTGEAVDLYLSDGSFVRLTKDSNGNWADGNGVTYTLGDDGATDSNGNFHPW</sequence>
<evidence type="ECO:0000313" key="1">
    <source>
        <dbReference type="EMBL" id="TGX98120.1"/>
    </source>
</evidence>
<organism evidence="1 2">
    <name type="scientific">Hominisplanchenecus murintestinalis</name>
    <dbReference type="NCBI Taxonomy" id="2941517"/>
    <lineage>
        <taxon>Bacteria</taxon>
        <taxon>Bacillati</taxon>
        <taxon>Bacillota</taxon>
        <taxon>Clostridia</taxon>
        <taxon>Lachnospirales</taxon>
        <taxon>Lachnospiraceae</taxon>
        <taxon>Hominisplanchenecus</taxon>
    </lineage>
</organism>
<comment type="caution">
    <text evidence="1">The sequence shown here is derived from an EMBL/GenBank/DDBJ whole genome shotgun (WGS) entry which is preliminary data.</text>
</comment>
<protein>
    <submittedName>
        <fullName evidence="1">Uncharacterized protein</fullName>
    </submittedName>
</protein>
<gene>
    <name evidence="1" type="ORF">E5357_09895</name>
</gene>
<dbReference type="Proteomes" id="UP000307720">
    <property type="component" value="Unassembled WGS sequence"/>
</dbReference>
<accession>A0AC61QYZ7</accession>